<dbReference type="Proteomes" id="UP000176631">
    <property type="component" value="Unassembled WGS sequence"/>
</dbReference>
<accession>A0A1G1W5F5</accession>
<comment type="caution">
    <text evidence="1">The sequence shown here is derived from an EMBL/GenBank/DDBJ whole genome shotgun (WGS) entry which is preliminary data.</text>
</comment>
<evidence type="ECO:0000313" key="2">
    <source>
        <dbReference type="Proteomes" id="UP000176631"/>
    </source>
</evidence>
<dbReference type="STRING" id="1802593.A2172_03090"/>
<organism evidence="1 2">
    <name type="scientific">Candidatus Woykebacteria bacterium RBG_13_40_15</name>
    <dbReference type="NCBI Taxonomy" id="1802593"/>
    <lineage>
        <taxon>Bacteria</taxon>
        <taxon>Candidatus Woykeibacteriota</taxon>
    </lineage>
</organism>
<proteinExistence type="predicted"/>
<evidence type="ECO:0008006" key="3">
    <source>
        <dbReference type="Google" id="ProtNLM"/>
    </source>
</evidence>
<dbReference type="AlphaFoldDB" id="A0A1G1W5F5"/>
<reference evidence="1 2" key="1">
    <citation type="journal article" date="2016" name="Nat. Commun.">
        <title>Thousands of microbial genomes shed light on interconnected biogeochemical processes in an aquifer system.</title>
        <authorList>
            <person name="Anantharaman K."/>
            <person name="Brown C.T."/>
            <person name="Hug L.A."/>
            <person name="Sharon I."/>
            <person name="Castelle C.J."/>
            <person name="Probst A.J."/>
            <person name="Thomas B.C."/>
            <person name="Singh A."/>
            <person name="Wilkins M.J."/>
            <person name="Karaoz U."/>
            <person name="Brodie E.L."/>
            <person name="Williams K.H."/>
            <person name="Hubbard S.S."/>
            <person name="Banfield J.F."/>
        </authorList>
    </citation>
    <scope>NUCLEOTIDE SEQUENCE [LARGE SCALE GENOMIC DNA]</scope>
</reference>
<protein>
    <recommendedName>
        <fullName evidence="3">N-acetyltransferase domain-containing protein</fullName>
    </recommendedName>
</protein>
<name>A0A1G1W5F5_9BACT</name>
<evidence type="ECO:0000313" key="1">
    <source>
        <dbReference type="EMBL" id="OGY22899.1"/>
    </source>
</evidence>
<dbReference type="EMBL" id="MHCP01000030">
    <property type="protein sequence ID" value="OGY22899.1"/>
    <property type="molecule type" value="Genomic_DNA"/>
</dbReference>
<gene>
    <name evidence="1" type="ORF">A2172_03090</name>
</gene>
<sequence>MTIGTPRTDVVVSTKDDFSEEEIEHLWEMYDEAFKAKRTENPCRQYYRHNDFCDAMKHPDFVRLIGTDRGEVRFFCLLTRQFELIPWIEPAYYECHYPQFVGHMIYIPVIFVPINLKGAGYFRPLVEAIQRHMWEYNIWAVLYDHGGAGAISLLTEMILRTPNIKSLGTIGTQVYKGVVTFPPGKWPEGLRLKAM</sequence>